<dbReference type="GO" id="GO:0030915">
    <property type="term" value="C:Smc5-Smc6 complex"/>
    <property type="evidence" value="ECO:0007669"/>
    <property type="project" value="TreeGrafter"/>
</dbReference>
<dbReference type="STRING" id="1262450.S3C921"/>
<keyword evidence="8 10" id="KW-0175">Coiled coil</keyword>
<evidence type="ECO:0000313" key="14">
    <source>
        <dbReference type="Proteomes" id="UP000016923"/>
    </source>
</evidence>
<evidence type="ECO:0000256" key="11">
    <source>
        <dbReference type="SAM" id="MobiDB-lite"/>
    </source>
</evidence>
<feature type="coiled-coil region" evidence="10">
    <location>
        <begin position="724"/>
        <end position="810"/>
    </location>
</feature>
<dbReference type="EMBL" id="KE148149">
    <property type="protein sequence ID" value="EPE08446.1"/>
    <property type="molecule type" value="Genomic_DNA"/>
</dbReference>
<feature type="domain" description="RecF/RecN/SMC N-terminal" evidence="12">
    <location>
        <begin position="115"/>
        <end position="1111"/>
    </location>
</feature>
<dbReference type="PANTHER" id="PTHR45916">
    <property type="entry name" value="STRUCTURAL MAINTENANCE OF CHROMOSOMES PROTEIN 5"/>
    <property type="match status" value="1"/>
</dbReference>
<feature type="coiled-coil region" evidence="10">
    <location>
        <begin position="885"/>
        <end position="945"/>
    </location>
</feature>
<feature type="compositionally biased region" description="Polar residues" evidence="11">
    <location>
        <begin position="68"/>
        <end position="97"/>
    </location>
</feature>
<dbReference type="PANTHER" id="PTHR45916:SF1">
    <property type="entry name" value="STRUCTURAL MAINTENANCE OF CHROMOSOMES PROTEIN 5"/>
    <property type="match status" value="1"/>
</dbReference>
<accession>S3C921</accession>
<feature type="compositionally biased region" description="Acidic residues" evidence="11">
    <location>
        <begin position="57"/>
        <end position="67"/>
    </location>
</feature>
<dbReference type="Pfam" id="PF02463">
    <property type="entry name" value="SMC_N"/>
    <property type="match status" value="1"/>
</dbReference>
<keyword evidence="7" id="KW-0067">ATP-binding</keyword>
<evidence type="ECO:0000313" key="13">
    <source>
        <dbReference type="EMBL" id="EPE08446.1"/>
    </source>
</evidence>
<dbReference type="SUPFAM" id="SSF52540">
    <property type="entry name" value="P-loop containing nucleoside triphosphate hydrolases"/>
    <property type="match status" value="1"/>
</dbReference>
<dbReference type="AlphaFoldDB" id="S3C921"/>
<keyword evidence="6" id="KW-0547">Nucleotide-binding</keyword>
<feature type="coiled-coil region" evidence="10">
    <location>
        <begin position="301"/>
        <end position="367"/>
    </location>
</feature>
<dbReference type="VEuPathDB" id="FungiDB:F503_01229"/>
<keyword evidence="9" id="KW-0539">Nucleus</keyword>
<dbReference type="Gene3D" id="3.40.50.300">
    <property type="entry name" value="P-loop containing nucleotide triphosphate hydrolases"/>
    <property type="match status" value="2"/>
</dbReference>
<evidence type="ECO:0000256" key="5">
    <source>
        <dbReference type="ARBA" id="ARBA00022454"/>
    </source>
</evidence>
<comment type="subcellular location">
    <subcellularLocation>
        <location evidence="2">Chromosome</location>
    </subcellularLocation>
    <subcellularLocation>
        <location evidence="1">Nucleus</location>
    </subcellularLocation>
</comment>
<dbReference type="Proteomes" id="UP000016923">
    <property type="component" value="Unassembled WGS sequence"/>
</dbReference>
<dbReference type="InterPro" id="IPR027417">
    <property type="entry name" value="P-loop_NTPase"/>
</dbReference>
<dbReference type="InterPro" id="IPR003395">
    <property type="entry name" value="RecF/RecN/SMC_N"/>
</dbReference>
<evidence type="ECO:0000256" key="4">
    <source>
        <dbReference type="ARBA" id="ARBA00018687"/>
    </source>
</evidence>
<evidence type="ECO:0000256" key="1">
    <source>
        <dbReference type="ARBA" id="ARBA00004123"/>
    </source>
</evidence>
<evidence type="ECO:0000256" key="7">
    <source>
        <dbReference type="ARBA" id="ARBA00022840"/>
    </source>
</evidence>
<comment type="similarity">
    <text evidence="3">Belongs to the SMC family. SMC5 subfamily.</text>
</comment>
<sequence>MSSPQTNGHPAGPIGSVRRRRRPTNDNGDDDDHDDQTIGNLTVGSSRAKRMRPSVGPDEEDDEDENANETYYSTTSGRRSGINGTNSANGRTGSNSKGSERLGSGGSPVFQPGAILRVLVENFVTYERAEFHPGPSLNMVIGPNGTGKSSLVCAICLGLGFHSNVLGRASAFADFVKHGRAHAVVEIELQAGQEDLVNHVVRLRISREDNSRKFWLNGNEVPLRRIQALMAQLRIQVDNLCQFLPQDRVAEFAGLNAVDLLAKTLEAAAPIDMKEMQASLKHIYHEQRDAEQKILVDSEQLRVLESRHQAQQADVERYHEREEIQQTIDDLEACKPLVRFLEAKSNYSRLRAERRDASNQLKSLEERVRPTLRAVNAKKAYKEHLEDGLRTRKAILGEAEQAVDRALQAVDRVETRFKDTDDQRESLGGVIDKKKKEISASRQKITTLEAKHKNKPHDFVAADWNMKIRDKEHQKREIEVEQREIVTDMERIKQQASRINDDKRKVEREMVALDSRRGQQFSILKRIAPEVARGWQYLEEHMHEFTKEIFGPPMMTCSIKDQRYSNVIQSLLQNDDFLCFTTQSVEDHKKLSDIFYGRLKLSVTIRTCTAALSSFSSPFTSDELSSMGFNGQAIDFIEGPDPVLAMLCAERRLHNSPISTEKPSQSQYDRIVSNERISTWAAKDQMYRISRRREYGSHAVSTSVREIRPGRYWTEAQVGDLAEKTELETKMDDLDKQLHELHGEMRALKEKASDPVRKTREIDEEIERLRSEKNQLQSEYNRWMALPEKIQAENNTCSRLREEHMDLNTQRLRIIEKLDDIVLQKARAVLRHAEHVAVLRKAYMSYMDVQLRAVEAASDFTNLQAKNAHLAEQLKVKQQLLGQIMEDMQTQKAAGEAALDAAKELMEDGSSRAERLHEMAKNKTVEDLQNEVAAERAKLELTRVVDSGVLDEYRRRARDIEQLQASMSTHTAGFEDMNEQIAEIRGQWEPRLDELIGRINDAFSYNFEQINCAGEVSVHKDEDFDKWAIDIRVKFRENEELQKLDQHRQSGGERAVSTIFYLMSLQGMAQAPFRVVDEINQGMDPRNERMMHERMVEIACHEHTSQYFLITPKLLPGLRYDENMTVLCIASGPHVPSNEARLDFRKCVQIRKQLVAAG</sequence>
<gene>
    <name evidence="13" type="ORF">F503_01229</name>
</gene>
<evidence type="ECO:0000256" key="8">
    <source>
        <dbReference type="ARBA" id="ARBA00023054"/>
    </source>
</evidence>
<dbReference type="GO" id="GO:0003697">
    <property type="term" value="F:single-stranded DNA binding"/>
    <property type="evidence" value="ECO:0007669"/>
    <property type="project" value="TreeGrafter"/>
</dbReference>
<dbReference type="eggNOG" id="KOG0979">
    <property type="taxonomic scope" value="Eukaryota"/>
</dbReference>
<evidence type="ECO:0000256" key="3">
    <source>
        <dbReference type="ARBA" id="ARBA00010171"/>
    </source>
</evidence>
<evidence type="ECO:0000256" key="10">
    <source>
        <dbReference type="SAM" id="Coils"/>
    </source>
</evidence>
<dbReference type="FunFam" id="3.40.50.300:FF:001301">
    <property type="entry name" value="Structural maintenance of chromosomes 5"/>
    <property type="match status" value="1"/>
</dbReference>
<dbReference type="GO" id="GO:0005634">
    <property type="term" value="C:nucleus"/>
    <property type="evidence" value="ECO:0007669"/>
    <property type="project" value="UniProtKB-SubCell"/>
</dbReference>
<evidence type="ECO:0000259" key="12">
    <source>
        <dbReference type="Pfam" id="PF02463"/>
    </source>
</evidence>
<feature type="region of interest" description="Disordered" evidence="11">
    <location>
        <begin position="1"/>
        <end position="107"/>
    </location>
</feature>
<name>S3C921_OPHP1</name>
<dbReference type="OrthoDB" id="10254973at2759"/>
<dbReference type="GO" id="GO:0000724">
    <property type="term" value="P:double-strand break repair via homologous recombination"/>
    <property type="evidence" value="ECO:0007669"/>
    <property type="project" value="TreeGrafter"/>
</dbReference>
<evidence type="ECO:0000256" key="9">
    <source>
        <dbReference type="ARBA" id="ARBA00023242"/>
    </source>
</evidence>
<keyword evidence="5" id="KW-0158">Chromosome</keyword>
<keyword evidence="14" id="KW-1185">Reference proteome</keyword>
<dbReference type="GO" id="GO:0005524">
    <property type="term" value="F:ATP binding"/>
    <property type="evidence" value="ECO:0007669"/>
    <property type="project" value="UniProtKB-KW"/>
</dbReference>
<protein>
    <recommendedName>
        <fullName evidence="4">Structural maintenance of chromosomes protein 5</fullName>
    </recommendedName>
</protein>
<dbReference type="OMA" id="RFWTSQP"/>
<organism evidence="13 14">
    <name type="scientific">Ophiostoma piceae (strain UAMH 11346)</name>
    <name type="common">Sap stain fungus</name>
    <dbReference type="NCBI Taxonomy" id="1262450"/>
    <lineage>
        <taxon>Eukaryota</taxon>
        <taxon>Fungi</taxon>
        <taxon>Dikarya</taxon>
        <taxon>Ascomycota</taxon>
        <taxon>Pezizomycotina</taxon>
        <taxon>Sordariomycetes</taxon>
        <taxon>Sordariomycetidae</taxon>
        <taxon>Ophiostomatales</taxon>
        <taxon>Ophiostomataceae</taxon>
        <taxon>Ophiostoma</taxon>
    </lineage>
</organism>
<proteinExistence type="inferred from homology"/>
<dbReference type="HOGENOM" id="CLU_004969_2_0_1"/>
<reference evidence="13 14" key="1">
    <citation type="journal article" date="2013" name="BMC Genomics">
        <title>The genome and transcriptome of the pine saprophyte Ophiostoma piceae, and a comparison with the bark beetle-associated pine pathogen Grosmannia clavigera.</title>
        <authorList>
            <person name="Haridas S."/>
            <person name="Wang Y."/>
            <person name="Lim L."/>
            <person name="Massoumi Alamouti S."/>
            <person name="Jackman S."/>
            <person name="Docking R."/>
            <person name="Robertson G."/>
            <person name="Birol I."/>
            <person name="Bohlmann J."/>
            <person name="Breuil C."/>
        </authorList>
    </citation>
    <scope>NUCLEOTIDE SEQUENCE [LARGE SCALE GENOMIC DNA]</scope>
    <source>
        <strain evidence="13 14">UAMH 11346</strain>
    </source>
</reference>
<evidence type="ECO:0000256" key="2">
    <source>
        <dbReference type="ARBA" id="ARBA00004286"/>
    </source>
</evidence>
<feature type="coiled-coil region" evidence="10">
    <location>
        <begin position="396"/>
        <end position="509"/>
    </location>
</feature>
<evidence type="ECO:0000256" key="6">
    <source>
        <dbReference type="ARBA" id="ARBA00022741"/>
    </source>
</evidence>